<organism evidence="1 2">
    <name type="scientific">Persea americana</name>
    <name type="common">Avocado</name>
    <dbReference type="NCBI Taxonomy" id="3435"/>
    <lineage>
        <taxon>Eukaryota</taxon>
        <taxon>Viridiplantae</taxon>
        <taxon>Streptophyta</taxon>
        <taxon>Embryophyta</taxon>
        <taxon>Tracheophyta</taxon>
        <taxon>Spermatophyta</taxon>
        <taxon>Magnoliopsida</taxon>
        <taxon>Magnoliidae</taxon>
        <taxon>Laurales</taxon>
        <taxon>Lauraceae</taxon>
        <taxon>Persea</taxon>
    </lineage>
</organism>
<gene>
    <name evidence="1" type="ORF">MRB53_002325</name>
</gene>
<dbReference type="Proteomes" id="UP001234297">
    <property type="component" value="Chromosome 1"/>
</dbReference>
<comment type="caution">
    <text evidence="1">The sequence shown here is derived from an EMBL/GenBank/DDBJ whole genome shotgun (WGS) entry which is preliminary data.</text>
</comment>
<reference evidence="1 2" key="1">
    <citation type="journal article" date="2022" name="Hortic Res">
        <title>A haplotype resolved chromosomal level avocado genome allows analysis of novel avocado genes.</title>
        <authorList>
            <person name="Nath O."/>
            <person name="Fletcher S.J."/>
            <person name="Hayward A."/>
            <person name="Shaw L.M."/>
            <person name="Masouleh A.K."/>
            <person name="Furtado A."/>
            <person name="Henry R.J."/>
            <person name="Mitter N."/>
        </authorList>
    </citation>
    <scope>NUCLEOTIDE SEQUENCE [LARGE SCALE GENOMIC DNA]</scope>
    <source>
        <strain evidence="2">cv. Hass</strain>
    </source>
</reference>
<proteinExistence type="predicted"/>
<protein>
    <submittedName>
        <fullName evidence="1">Uncharacterized protein</fullName>
    </submittedName>
</protein>
<keyword evidence="2" id="KW-1185">Reference proteome</keyword>
<name>A0ACC2MU17_PERAE</name>
<evidence type="ECO:0000313" key="1">
    <source>
        <dbReference type="EMBL" id="KAJ8649302.1"/>
    </source>
</evidence>
<evidence type="ECO:0000313" key="2">
    <source>
        <dbReference type="Proteomes" id="UP001234297"/>
    </source>
</evidence>
<accession>A0ACC2MU17</accession>
<sequence length="95" mass="10970">MVRELFRNGKGFLIPDCRPELKHRGLPSSPPTTPDWRKTKQPSCRRRRGAIAGEEEQQVSAIGSVADLQTTKPEEEQRLGFVCRTSRRRRRSRQP</sequence>
<dbReference type="EMBL" id="CM056809">
    <property type="protein sequence ID" value="KAJ8649302.1"/>
    <property type="molecule type" value="Genomic_DNA"/>
</dbReference>